<dbReference type="EC" id="1.2.1.88" evidence="3"/>
<dbReference type="PANTHER" id="PTHR42862:SF1">
    <property type="entry name" value="DELTA-1-PYRROLINE-5-CARBOXYLATE DEHYDROGENASE 2, ISOFORM A-RELATED"/>
    <property type="match status" value="1"/>
</dbReference>
<dbReference type="GO" id="GO:0009898">
    <property type="term" value="C:cytoplasmic side of plasma membrane"/>
    <property type="evidence" value="ECO:0007669"/>
    <property type="project" value="TreeGrafter"/>
</dbReference>
<keyword evidence="6" id="KW-0642">Proline metabolism</keyword>
<dbReference type="FunFam" id="3.40.309.10:FF:000005">
    <property type="entry name" value="1-pyrroline-5-carboxylate dehydrogenase 1"/>
    <property type="match status" value="1"/>
</dbReference>
<gene>
    <name evidence="10" type="ORF">C8P64_0199</name>
</gene>
<dbReference type="RefSeq" id="WP_108170201.1">
    <property type="nucleotide sequence ID" value="NZ_QBKQ01000001.1"/>
</dbReference>
<reference evidence="10 11" key="1">
    <citation type="submission" date="2018-04" db="EMBL/GenBank/DDBJ databases">
        <title>Genomic Encyclopedia of Archaeal and Bacterial Type Strains, Phase II (KMG-II): from individual species to whole genera.</title>
        <authorList>
            <person name="Goeker M."/>
        </authorList>
    </citation>
    <scope>NUCLEOTIDE SEQUENCE [LARGE SCALE GENOMIC DNA]</scope>
    <source>
        <strain evidence="10 11">DSM 23082</strain>
    </source>
</reference>
<dbReference type="InterPro" id="IPR016163">
    <property type="entry name" value="Ald_DH_C"/>
</dbReference>
<dbReference type="CDD" id="cd07123">
    <property type="entry name" value="ALDH_F4-17_P5CDH"/>
    <property type="match status" value="1"/>
</dbReference>
<comment type="similarity">
    <text evidence="2">Belongs to the aldehyde dehydrogenase family.</text>
</comment>
<evidence type="ECO:0000256" key="2">
    <source>
        <dbReference type="ARBA" id="ARBA00009986"/>
    </source>
</evidence>
<dbReference type="InterPro" id="IPR016162">
    <property type="entry name" value="Ald_DH_N"/>
</dbReference>
<dbReference type="InterPro" id="IPR016160">
    <property type="entry name" value="Ald_DH_CS_CYS"/>
</dbReference>
<evidence type="ECO:0000256" key="3">
    <source>
        <dbReference type="ARBA" id="ARBA00012884"/>
    </source>
</evidence>
<keyword evidence="5" id="KW-0520">NAD</keyword>
<name>A0A2T6AKC0_9FLAO</name>
<dbReference type="NCBIfam" id="TIGR01236">
    <property type="entry name" value="D1pyr5carbox1"/>
    <property type="match status" value="1"/>
</dbReference>
<dbReference type="PANTHER" id="PTHR42862">
    <property type="entry name" value="DELTA-1-PYRROLINE-5-CARBOXYLATE DEHYDROGENASE 1, ISOFORM A-RELATED"/>
    <property type="match status" value="1"/>
</dbReference>
<dbReference type="GO" id="GO:0003842">
    <property type="term" value="F:L-glutamate gamma-semialdehyde dehydrogenase activity"/>
    <property type="evidence" value="ECO:0007669"/>
    <property type="project" value="UniProtKB-EC"/>
</dbReference>
<comment type="caution">
    <text evidence="10">The sequence shown here is derived from an EMBL/GenBank/DDBJ whole genome shotgun (WGS) entry which is preliminary data.</text>
</comment>
<dbReference type="AlphaFoldDB" id="A0A2T6AKC0"/>
<comment type="pathway">
    <text evidence="1">Amino-acid degradation; L-proline degradation into L-glutamate; L-glutamate from L-proline: step 2/2.</text>
</comment>
<dbReference type="InterPro" id="IPR016161">
    <property type="entry name" value="Ald_DH/histidinol_DH"/>
</dbReference>
<dbReference type="SUPFAM" id="SSF53720">
    <property type="entry name" value="ALDH-like"/>
    <property type="match status" value="1"/>
</dbReference>
<evidence type="ECO:0000256" key="6">
    <source>
        <dbReference type="ARBA" id="ARBA00023062"/>
    </source>
</evidence>
<comment type="catalytic activity">
    <reaction evidence="8">
        <text>L-glutamate 5-semialdehyde + NAD(+) + H2O = L-glutamate + NADH + 2 H(+)</text>
        <dbReference type="Rhea" id="RHEA:30235"/>
        <dbReference type="ChEBI" id="CHEBI:15377"/>
        <dbReference type="ChEBI" id="CHEBI:15378"/>
        <dbReference type="ChEBI" id="CHEBI:29985"/>
        <dbReference type="ChEBI" id="CHEBI:57540"/>
        <dbReference type="ChEBI" id="CHEBI:57945"/>
        <dbReference type="ChEBI" id="CHEBI:58066"/>
        <dbReference type="EC" id="1.2.1.88"/>
    </reaction>
</comment>
<proteinExistence type="inferred from homology"/>
<dbReference type="InterPro" id="IPR005931">
    <property type="entry name" value="P5CDH/ALDH4A1"/>
</dbReference>
<organism evidence="10 11">
    <name type="scientific">Christiangramia gaetbulicola</name>
    <dbReference type="NCBI Taxonomy" id="703340"/>
    <lineage>
        <taxon>Bacteria</taxon>
        <taxon>Pseudomonadati</taxon>
        <taxon>Bacteroidota</taxon>
        <taxon>Flavobacteriia</taxon>
        <taxon>Flavobacteriales</taxon>
        <taxon>Flavobacteriaceae</taxon>
        <taxon>Christiangramia</taxon>
    </lineage>
</organism>
<evidence type="ECO:0000256" key="8">
    <source>
        <dbReference type="ARBA" id="ARBA00048142"/>
    </source>
</evidence>
<dbReference type="FunFam" id="3.40.605.10:FF:000006">
    <property type="entry name" value="1-pyrroline-5-carboxylate dehydrogenase"/>
    <property type="match status" value="1"/>
</dbReference>
<dbReference type="Gene3D" id="3.40.605.10">
    <property type="entry name" value="Aldehyde Dehydrogenase, Chain A, domain 1"/>
    <property type="match status" value="1"/>
</dbReference>
<evidence type="ECO:0000256" key="7">
    <source>
        <dbReference type="ARBA" id="ARBA00032259"/>
    </source>
</evidence>
<evidence type="ECO:0000256" key="1">
    <source>
        <dbReference type="ARBA" id="ARBA00004786"/>
    </source>
</evidence>
<keyword evidence="11" id="KW-1185">Reference proteome</keyword>
<dbReference type="InterPro" id="IPR015590">
    <property type="entry name" value="Aldehyde_DH_dom"/>
</dbReference>
<dbReference type="Proteomes" id="UP000244174">
    <property type="component" value="Unassembled WGS sequence"/>
</dbReference>
<protein>
    <recommendedName>
        <fullName evidence="7">L-glutamate gamma-semialdehyde dehydrogenase</fullName>
        <ecNumber evidence="3">1.2.1.88</ecNumber>
    </recommendedName>
    <alternativeName>
        <fullName evidence="7">L-glutamate gamma-semialdehyde dehydrogenase</fullName>
    </alternativeName>
</protein>
<dbReference type="Gene3D" id="3.40.309.10">
    <property type="entry name" value="Aldehyde Dehydrogenase, Chain A, domain 2"/>
    <property type="match status" value="1"/>
</dbReference>
<sequence length="547" mass="60778">MGKGFFHVPVAVNEPVKSYAPGTPEREEVLLTYKDLWNANTEVPLYIGSEEIKTGDTKTINPPHDHKHVVGTYHLAKKKHVEKAIAESLEARKKWSKLEWEQRAAIFLKAADLISGPYRQRINAATMIGQSKNIYQAEIDSAAEICDFLRFNVEFMAELYNEQPISSDGNWNRVEYRPLEGFVYAITPFNFTAIAGNLPSSAALMGNVAVWKPSDSQMLSAQVLMEVFKEAGVPDGVINMINGDPEMITDTVLASPDFAGIHFTGSTDVFKGIWEKIGKNIRKYKSYPRIVGETGGKDFILAHPTAKAKQVATAISRGAFEYQGQKCSAASRVYLPKSLWPEIKDFVVEDVKSFKMGSPEDMTNFINAVIHEASFDKLASYIDKAKKDKNAEIVVGGNYDKSKGYFIEPTVILTTDPHYTTMETELFGPVVTIYLYDDKNFNEKKWADICEVVDNTSIYALTGAILSGDRYAAAQATDLLQNAAGNFYINDKPTGAVVGQQPFGGARSSGTNDKAGSKMNLMRWISVRLIKETFVPATDYRYPFMGE</sequence>
<dbReference type="UniPathway" id="UPA00261">
    <property type="reaction ID" value="UER00374"/>
</dbReference>
<evidence type="ECO:0000259" key="9">
    <source>
        <dbReference type="Pfam" id="PF00171"/>
    </source>
</evidence>
<dbReference type="GO" id="GO:0004657">
    <property type="term" value="F:proline dehydrogenase activity"/>
    <property type="evidence" value="ECO:0007669"/>
    <property type="project" value="UniProtKB-ARBA"/>
</dbReference>
<evidence type="ECO:0000256" key="4">
    <source>
        <dbReference type="ARBA" id="ARBA00023002"/>
    </source>
</evidence>
<dbReference type="PROSITE" id="PS00070">
    <property type="entry name" value="ALDEHYDE_DEHYDR_CYS"/>
    <property type="match status" value="1"/>
</dbReference>
<evidence type="ECO:0000313" key="11">
    <source>
        <dbReference type="Proteomes" id="UP000244174"/>
    </source>
</evidence>
<dbReference type="GO" id="GO:0010133">
    <property type="term" value="P:L-proline catabolic process to L-glutamate"/>
    <property type="evidence" value="ECO:0007669"/>
    <property type="project" value="UniProtKB-UniPathway"/>
</dbReference>
<dbReference type="EMBL" id="QBKQ01000001">
    <property type="protein sequence ID" value="PTX44227.1"/>
    <property type="molecule type" value="Genomic_DNA"/>
</dbReference>
<dbReference type="OrthoDB" id="9762913at2"/>
<dbReference type="InterPro" id="IPR050485">
    <property type="entry name" value="Proline_metab_enzyme"/>
</dbReference>
<accession>A0A2T6AKC0</accession>
<dbReference type="Pfam" id="PF00171">
    <property type="entry name" value="Aldedh"/>
    <property type="match status" value="1"/>
</dbReference>
<keyword evidence="4" id="KW-0560">Oxidoreductase</keyword>
<evidence type="ECO:0000313" key="10">
    <source>
        <dbReference type="EMBL" id="PTX44227.1"/>
    </source>
</evidence>
<evidence type="ECO:0000256" key="5">
    <source>
        <dbReference type="ARBA" id="ARBA00023027"/>
    </source>
</evidence>
<feature type="domain" description="Aldehyde dehydrogenase" evidence="9">
    <location>
        <begin position="57"/>
        <end position="528"/>
    </location>
</feature>